<comment type="cofactor">
    <cofactor evidence="1">
        <name>FAD</name>
        <dbReference type="ChEBI" id="CHEBI:57692"/>
    </cofactor>
</comment>
<gene>
    <name evidence="5" type="primary">v1g172254_1</name>
    <name evidence="5" type="ORF">AVEN_91140_1</name>
</gene>
<evidence type="ECO:0000256" key="4">
    <source>
        <dbReference type="ARBA" id="ARBA00023002"/>
    </source>
</evidence>
<evidence type="ECO:0000256" key="3">
    <source>
        <dbReference type="ARBA" id="ARBA00022827"/>
    </source>
</evidence>
<dbReference type="OrthoDB" id="498204at2759"/>
<keyword evidence="4" id="KW-0560">Oxidoreductase</keyword>
<dbReference type="PANTHER" id="PTHR43104">
    <property type="entry name" value="L-2-HYDROXYGLUTARATE DEHYDROGENASE, MITOCHONDRIAL"/>
    <property type="match status" value="1"/>
</dbReference>
<keyword evidence="2" id="KW-0285">Flavoprotein</keyword>
<feature type="non-terminal residue" evidence="5">
    <location>
        <position position="1"/>
    </location>
</feature>
<keyword evidence="3" id="KW-0274">FAD</keyword>
<name>A0A4Y2E3S7_ARAVE</name>
<comment type="caution">
    <text evidence="5">The sequence shown here is derived from an EMBL/GenBank/DDBJ whole genome shotgun (WGS) entry which is preliminary data.</text>
</comment>
<reference evidence="5 6" key="1">
    <citation type="journal article" date="2019" name="Sci. Rep.">
        <title>Orb-weaving spider Araneus ventricosus genome elucidates the spidroin gene catalogue.</title>
        <authorList>
            <person name="Kono N."/>
            <person name="Nakamura H."/>
            <person name="Ohtoshi R."/>
            <person name="Moran D.A.P."/>
            <person name="Shinohara A."/>
            <person name="Yoshida Y."/>
            <person name="Fujiwara M."/>
            <person name="Mori M."/>
            <person name="Tomita M."/>
            <person name="Arakawa K."/>
        </authorList>
    </citation>
    <scope>NUCLEOTIDE SEQUENCE [LARGE SCALE GENOMIC DNA]</scope>
</reference>
<evidence type="ECO:0000256" key="2">
    <source>
        <dbReference type="ARBA" id="ARBA00022630"/>
    </source>
</evidence>
<evidence type="ECO:0000313" key="6">
    <source>
        <dbReference type="Proteomes" id="UP000499080"/>
    </source>
</evidence>
<sequence length="67" mass="7193">GPSGVRAQALDADGNLVDDFIFDSGQGEFEGKILHVRNAPSPAATSSLAIARMIVDKLKEQFHIKEL</sequence>
<evidence type="ECO:0000256" key="1">
    <source>
        <dbReference type="ARBA" id="ARBA00001974"/>
    </source>
</evidence>
<evidence type="ECO:0000313" key="5">
    <source>
        <dbReference type="EMBL" id="GBM23800.1"/>
    </source>
</evidence>
<dbReference type="AlphaFoldDB" id="A0A4Y2E3S7"/>
<organism evidence="5 6">
    <name type="scientific">Araneus ventricosus</name>
    <name type="common">Orbweaver spider</name>
    <name type="synonym">Epeira ventricosa</name>
    <dbReference type="NCBI Taxonomy" id="182803"/>
    <lineage>
        <taxon>Eukaryota</taxon>
        <taxon>Metazoa</taxon>
        <taxon>Ecdysozoa</taxon>
        <taxon>Arthropoda</taxon>
        <taxon>Chelicerata</taxon>
        <taxon>Arachnida</taxon>
        <taxon>Araneae</taxon>
        <taxon>Araneomorphae</taxon>
        <taxon>Entelegynae</taxon>
        <taxon>Araneoidea</taxon>
        <taxon>Araneidae</taxon>
        <taxon>Araneus</taxon>
    </lineage>
</organism>
<protein>
    <submittedName>
        <fullName evidence="5">L-2-hydroxyglutarate dehydrogenase, mitochondrial</fullName>
    </submittedName>
</protein>
<dbReference type="Proteomes" id="UP000499080">
    <property type="component" value="Unassembled WGS sequence"/>
</dbReference>
<keyword evidence="6" id="KW-1185">Reference proteome</keyword>
<proteinExistence type="predicted"/>
<dbReference type="PANTHER" id="PTHR43104:SF2">
    <property type="entry name" value="L-2-HYDROXYGLUTARATE DEHYDROGENASE, MITOCHONDRIAL"/>
    <property type="match status" value="1"/>
</dbReference>
<dbReference type="EMBL" id="BGPR01000504">
    <property type="protein sequence ID" value="GBM23800.1"/>
    <property type="molecule type" value="Genomic_DNA"/>
</dbReference>
<accession>A0A4Y2E3S7</accession>
<dbReference type="GO" id="GO:0047545">
    <property type="term" value="F:(S)-2-hydroxyglutarate dehydrogenase activity"/>
    <property type="evidence" value="ECO:0007669"/>
    <property type="project" value="TreeGrafter"/>
</dbReference>